<accession>A0ABS0IM78</accession>
<keyword evidence="1" id="KW-0812">Transmembrane</keyword>
<reference evidence="2 3" key="1">
    <citation type="submission" date="2020-11" db="EMBL/GenBank/DDBJ databases">
        <authorList>
            <person name="Kim M.K."/>
        </authorList>
    </citation>
    <scope>NUCLEOTIDE SEQUENCE [LARGE SCALE GENOMIC DNA]</scope>
    <source>
        <strain evidence="2 3">BT683</strain>
    </source>
</reference>
<organism evidence="2 3">
    <name type="scientific">Hymenobacter jeongseonensis</name>
    <dbReference type="NCBI Taxonomy" id="2791027"/>
    <lineage>
        <taxon>Bacteria</taxon>
        <taxon>Pseudomonadati</taxon>
        <taxon>Bacteroidota</taxon>
        <taxon>Cytophagia</taxon>
        <taxon>Cytophagales</taxon>
        <taxon>Hymenobacteraceae</taxon>
        <taxon>Hymenobacter</taxon>
    </lineage>
</organism>
<sequence length="450" mass="49087">MHRLRALWQNLNASLWFVPTLMVATAIGLAFALVFLDAGMSHDWVPDYPLLFGAGSDGARGMLTAIAGSMVTVAALIFSLTLSTLAQVSSQYTSRVLRNFMRDRANQLVLGFFVSIFVYCLIVLRTIRGGDEGGFIPSLAVFMGLVLALVSIGVLIFFIHHMATAIQASTIIRHATEETHAAIARLFPRQLGEEADPQQAQDLLRQAGELRWQPVPARATGYVQSLDEEALLALARRLGSVVRMEHGLGGFVARGAALVSVARYEPPAAPTVLTEELTAQLNDCFSLGSQRTIEQDAGFGLRQLVDIALKALSPGINDTTTAIIGIDHLSALLAQLADRRFEQPWRTDHERVRVIAVRPTFGGYLATAFDQIRGSADGNAAVYLRLLTALATIGQRVHAPARHQALRQQAELIAEAARRTLPTDYEREQVRQRLAEVEKNLGAVVEPNNP</sequence>
<dbReference type="RefSeq" id="WP_196283789.1">
    <property type="nucleotide sequence ID" value="NZ_JADQDQ010000012.1"/>
</dbReference>
<feature type="transmembrane region" description="Helical" evidence="1">
    <location>
        <begin position="12"/>
        <end position="36"/>
    </location>
</feature>
<protein>
    <submittedName>
        <fullName evidence="2">DUF2254 domain-containing protein</fullName>
    </submittedName>
</protein>
<feature type="transmembrane region" description="Helical" evidence="1">
    <location>
        <begin position="62"/>
        <end position="86"/>
    </location>
</feature>
<dbReference type="EMBL" id="JADQDQ010000012">
    <property type="protein sequence ID" value="MBF9239443.1"/>
    <property type="molecule type" value="Genomic_DNA"/>
</dbReference>
<feature type="transmembrane region" description="Helical" evidence="1">
    <location>
        <begin position="139"/>
        <end position="159"/>
    </location>
</feature>
<dbReference type="InterPro" id="IPR018723">
    <property type="entry name" value="DUF2254_membrane"/>
</dbReference>
<keyword evidence="1" id="KW-0472">Membrane</keyword>
<evidence type="ECO:0000313" key="3">
    <source>
        <dbReference type="Proteomes" id="UP000597617"/>
    </source>
</evidence>
<keyword evidence="1" id="KW-1133">Transmembrane helix</keyword>
<proteinExistence type="predicted"/>
<feature type="transmembrane region" description="Helical" evidence="1">
    <location>
        <begin position="107"/>
        <end position="127"/>
    </location>
</feature>
<gene>
    <name evidence="2" type="ORF">I2I05_18770</name>
</gene>
<evidence type="ECO:0000313" key="2">
    <source>
        <dbReference type="EMBL" id="MBF9239443.1"/>
    </source>
</evidence>
<dbReference type="Pfam" id="PF10011">
    <property type="entry name" value="DUF2254"/>
    <property type="match status" value="1"/>
</dbReference>
<dbReference type="Proteomes" id="UP000597617">
    <property type="component" value="Unassembled WGS sequence"/>
</dbReference>
<name>A0ABS0IM78_9BACT</name>
<comment type="caution">
    <text evidence="2">The sequence shown here is derived from an EMBL/GenBank/DDBJ whole genome shotgun (WGS) entry which is preliminary data.</text>
</comment>
<keyword evidence="3" id="KW-1185">Reference proteome</keyword>
<evidence type="ECO:0000256" key="1">
    <source>
        <dbReference type="SAM" id="Phobius"/>
    </source>
</evidence>